<evidence type="ECO:0000259" key="1">
    <source>
        <dbReference type="Pfam" id="PF13843"/>
    </source>
</evidence>
<dbReference type="VEuPathDB" id="VectorBase:HLOH_055379"/>
<dbReference type="InterPro" id="IPR029526">
    <property type="entry name" value="PGBD"/>
</dbReference>
<keyword evidence="3" id="KW-1185">Reference proteome</keyword>
<dbReference type="OrthoDB" id="6505303at2759"/>
<sequence>MTRGRFSKLRGMLPFVHITQTASPTENRLLRVEPIVNSFRKACLEMLRPEVLSGDEQMVPFSGRSLARQYEPSKPHSVGLKNFILSSSDWLVLDFLIYTSKRTFSDTDKNELGLGGEVVKHLQETVPMDHPVHVFSGRFLTGMTLEKFLPKRNAYLAGKYVANRTRGAASKLPSENNRNHGESCSVVSSDGEMCNRSKISHQKIRKWNDHKSVMILSSAFGINPEGTCRRGSIEKQKQKVDIPQPYCVKAYNKNMDDWTLWTGTFLITGQRSLQRGGP</sequence>
<reference evidence="2 3" key="1">
    <citation type="journal article" date="2020" name="Cell">
        <title>Large-Scale Comparative Analyses of Tick Genomes Elucidate Their Genetic Diversity and Vector Capacities.</title>
        <authorList>
            <consortium name="Tick Genome and Microbiome Consortium (TIGMIC)"/>
            <person name="Jia N."/>
            <person name="Wang J."/>
            <person name="Shi W."/>
            <person name="Du L."/>
            <person name="Sun Y."/>
            <person name="Zhan W."/>
            <person name="Jiang J.F."/>
            <person name="Wang Q."/>
            <person name="Zhang B."/>
            <person name="Ji P."/>
            <person name="Bell-Sakyi L."/>
            <person name="Cui X.M."/>
            <person name="Yuan T.T."/>
            <person name="Jiang B.G."/>
            <person name="Yang W.F."/>
            <person name="Lam T.T."/>
            <person name="Chang Q.C."/>
            <person name="Ding S.J."/>
            <person name="Wang X.J."/>
            <person name="Zhu J.G."/>
            <person name="Ruan X.D."/>
            <person name="Zhao L."/>
            <person name="Wei J.T."/>
            <person name="Ye R.Z."/>
            <person name="Que T.C."/>
            <person name="Du C.H."/>
            <person name="Zhou Y.H."/>
            <person name="Cheng J.X."/>
            <person name="Dai P.F."/>
            <person name="Guo W.B."/>
            <person name="Han X.H."/>
            <person name="Huang E.J."/>
            <person name="Li L.F."/>
            <person name="Wei W."/>
            <person name="Gao Y.C."/>
            <person name="Liu J.Z."/>
            <person name="Shao H.Z."/>
            <person name="Wang X."/>
            <person name="Wang C.C."/>
            <person name="Yang T.C."/>
            <person name="Huo Q.B."/>
            <person name="Li W."/>
            <person name="Chen H.Y."/>
            <person name="Chen S.E."/>
            <person name="Zhou L.G."/>
            <person name="Ni X.B."/>
            <person name="Tian J.H."/>
            <person name="Sheng Y."/>
            <person name="Liu T."/>
            <person name="Pan Y.S."/>
            <person name="Xia L.Y."/>
            <person name="Li J."/>
            <person name="Zhao F."/>
            <person name="Cao W.C."/>
        </authorList>
    </citation>
    <scope>NUCLEOTIDE SEQUENCE [LARGE SCALE GENOMIC DNA]</scope>
    <source>
        <strain evidence="2">HaeL-2018</strain>
    </source>
</reference>
<dbReference type="PANTHER" id="PTHR47272:SF2">
    <property type="entry name" value="PIGGYBAC TRANSPOSABLE ELEMENT-DERIVED PROTEIN 3-LIKE"/>
    <property type="match status" value="1"/>
</dbReference>
<proteinExistence type="predicted"/>
<dbReference type="PANTHER" id="PTHR47272">
    <property type="entry name" value="DDE_TNP_1_7 DOMAIN-CONTAINING PROTEIN"/>
    <property type="match status" value="1"/>
</dbReference>
<protein>
    <recommendedName>
        <fullName evidence="1">PiggyBac transposable element-derived protein domain-containing protein</fullName>
    </recommendedName>
</protein>
<feature type="domain" description="PiggyBac transposable element-derived protein" evidence="1">
    <location>
        <begin position="1"/>
        <end position="255"/>
    </location>
</feature>
<dbReference type="AlphaFoldDB" id="A0A9J6FSF7"/>
<name>A0A9J6FSF7_HAELO</name>
<dbReference type="Proteomes" id="UP000821853">
    <property type="component" value="Unassembled WGS sequence"/>
</dbReference>
<dbReference type="EMBL" id="JABSTR010000003">
    <property type="protein sequence ID" value="KAH9365224.1"/>
    <property type="molecule type" value="Genomic_DNA"/>
</dbReference>
<evidence type="ECO:0000313" key="3">
    <source>
        <dbReference type="Proteomes" id="UP000821853"/>
    </source>
</evidence>
<dbReference type="Pfam" id="PF13843">
    <property type="entry name" value="DDE_Tnp_1_7"/>
    <property type="match status" value="1"/>
</dbReference>
<organism evidence="2 3">
    <name type="scientific">Haemaphysalis longicornis</name>
    <name type="common">Bush tick</name>
    <dbReference type="NCBI Taxonomy" id="44386"/>
    <lineage>
        <taxon>Eukaryota</taxon>
        <taxon>Metazoa</taxon>
        <taxon>Ecdysozoa</taxon>
        <taxon>Arthropoda</taxon>
        <taxon>Chelicerata</taxon>
        <taxon>Arachnida</taxon>
        <taxon>Acari</taxon>
        <taxon>Parasitiformes</taxon>
        <taxon>Ixodida</taxon>
        <taxon>Ixodoidea</taxon>
        <taxon>Ixodidae</taxon>
        <taxon>Haemaphysalinae</taxon>
        <taxon>Haemaphysalis</taxon>
    </lineage>
</organism>
<accession>A0A9J6FSF7</accession>
<gene>
    <name evidence="2" type="ORF">HPB48_017469</name>
</gene>
<comment type="caution">
    <text evidence="2">The sequence shown here is derived from an EMBL/GenBank/DDBJ whole genome shotgun (WGS) entry which is preliminary data.</text>
</comment>
<evidence type="ECO:0000313" key="2">
    <source>
        <dbReference type="EMBL" id="KAH9365224.1"/>
    </source>
</evidence>